<dbReference type="GO" id="GO:0006352">
    <property type="term" value="P:DNA-templated transcription initiation"/>
    <property type="evidence" value="ECO:0007669"/>
    <property type="project" value="InterPro"/>
</dbReference>
<comment type="caution">
    <text evidence="7">The sequence shown here is derived from an EMBL/GenBank/DDBJ whole genome shotgun (WGS) entry which is preliminary data.</text>
</comment>
<evidence type="ECO:0000256" key="2">
    <source>
        <dbReference type="ARBA" id="ARBA00023015"/>
    </source>
</evidence>
<evidence type="ECO:0000259" key="6">
    <source>
        <dbReference type="Pfam" id="PF08281"/>
    </source>
</evidence>
<accession>A0A1F7JJG0</accession>
<dbReference type="InterPro" id="IPR013324">
    <property type="entry name" value="RNA_pol_sigma_r3/r4-like"/>
</dbReference>
<evidence type="ECO:0000256" key="3">
    <source>
        <dbReference type="ARBA" id="ARBA00023082"/>
    </source>
</evidence>
<dbReference type="Pfam" id="PF08281">
    <property type="entry name" value="Sigma70_r4_2"/>
    <property type="match status" value="1"/>
</dbReference>
<feature type="domain" description="RNA polymerase sigma factor 70 region 4 type 2" evidence="6">
    <location>
        <begin position="123"/>
        <end position="174"/>
    </location>
</feature>
<proteinExistence type="inferred from homology"/>
<dbReference type="InterPro" id="IPR014284">
    <property type="entry name" value="RNA_pol_sigma-70_dom"/>
</dbReference>
<dbReference type="InterPro" id="IPR039425">
    <property type="entry name" value="RNA_pol_sigma-70-like"/>
</dbReference>
<evidence type="ECO:0008006" key="9">
    <source>
        <dbReference type="Google" id="ProtNLM"/>
    </source>
</evidence>
<evidence type="ECO:0000313" key="8">
    <source>
        <dbReference type="Proteomes" id="UP000176376"/>
    </source>
</evidence>
<dbReference type="PANTHER" id="PTHR43133">
    <property type="entry name" value="RNA POLYMERASE ECF-TYPE SIGMA FACTO"/>
    <property type="match status" value="1"/>
</dbReference>
<dbReference type="InterPro" id="IPR036388">
    <property type="entry name" value="WH-like_DNA-bd_sf"/>
</dbReference>
<dbReference type="GO" id="GO:0003677">
    <property type="term" value="F:DNA binding"/>
    <property type="evidence" value="ECO:0007669"/>
    <property type="project" value="InterPro"/>
</dbReference>
<dbReference type="GO" id="GO:0016987">
    <property type="term" value="F:sigma factor activity"/>
    <property type="evidence" value="ECO:0007669"/>
    <property type="project" value="UniProtKB-KW"/>
</dbReference>
<feature type="domain" description="RNA polymerase sigma-70 region 2" evidence="5">
    <location>
        <begin position="24"/>
        <end position="90"/>
    </location>
</feature>
<dbReference type="AlphaFoldDB" id="A0A1F7JJG0"/>
<name>A0A1F7JJG0_9BACT</name>
<dbReference type="STRING" id="1802074.A3J15_03745"/>
<reference evidence="7 8" key="1">
    <citation type="journal article" date="2016" name="Nat. Commun.">
        <title>Thousands of microbial genomes shed light on interconnected biogeochemical processes in an aquifer system.</title>
        <authorList>
            <person name="Anantharaman K."/>
            <person name="Brown C.T."/>
            <person name="Hug L.A."/>
            <person name="Sharon I."/>
            <person name="Castelle C.J."/>
            <person name="Probst A.J."/>
            <person name="Thomas B.C."/>
            <person name="Singh A."/>
            <person name="Wilkins M.J."/>
            <person name="Karaoz U."/>
            <person name="Brodie E.L."/>
            <person name="Williams K.H."/>
            <person name="Hubbard S.S."/>
            <person name="Banfield J.F."/>
        </authorList>
    </citation>
    <scope>NUCLEOTIDE SEQUENCE [LARGE SCALE GENOMIC DNA]</scope>
</reference>
<dbReference type="Proteomes" id="UP000176376">
    <property type="component" value="Unassembled WGS sequence"/>
</dbReference>
<gene>
    <name evidence="7" type="ORF">A3J15_03745</name>
</gene>
<protein>
    <recommendedName>
        <fullName evidence="9">RNA polymerase sigma factor</fullName>
    </recommendedName>
</protein>
<organism evidence="7 8">
    <name type="scientific">Candidatus Roizmanbacteria bacterium RIFCSPLOWO2_02_FULL_38_10</name>
    <dbReference type="NCBI Taxonomy" id="1802074"/>
    <lineage>
        <taxon>Bacteria</taxon>
        <taxon>Candidatus Roizmaniibacteriota</taxon>
    </lineage>
</organism>
<dbReference type="InterPro" id="IPR013249">
    <property type="entry name" value="RNA_pol_sigma70_r4_t2"/>
</dbReference>
<keyword evidence="3" id="KW-0731">Sigma factor</keyword>
<evidence type="ECO:0000259" key="5">
    <source>
        <dbReference type="Pfam" id="PF04542"/>
    </source>
</evidence>
<evidence type="ECO:0000256" key="4">
    <source>
        <dbReference type="ARBA" id="ARBA00023163"/>
    </source>
</evidence>
<keyword evidence="4" id="KW-0804">Transcription</keyword>
<sequence length="203" mass="24253">MKQYKEDELYARIIRRDEVALYNFYKTHRQPLYNFILRQIKDKADAEEILQDAFLGFIESLRDFRWQSTMKTFLFSIAKNKIIDKLRRRKLKKILFSSLPKGFVESLSTILLDDEIDRKFVSQKIDNILQKLPNDYATVLRLKYKEGYKVQEIAGIIKLSFKATESLIFRARKAFVIAYNNYETQGIYKDKKQTRRSLLTEPQ</sequence>
<dbReference type="Pfam" id="PF04542">
    <property type="entry name" value="Sigma70_r2"/>
    <property type="match status" value="1"/>
</dbReference>
<dbReference type="InterPro" id="IPR007627">
    <property type="entry name" value="RNA_pol_sigma70_r2"/>
</dbReference>
<evidence type="ECO:0000313" key="7">
    <source>
        <dbReference type="EMBL" id="OGK55757.1"/>
    </source>
</evidence>
<keyword evidence="2" id="KW-0805">Transcription regulation</keyword>
<evidence type="ECO:0000256" key="1">
    <source>
        <dbReference type="ARBA" id="ARBA00010641"/>
    </source>
</evidence>
<comment type="similarity">
    <text evidence="1">Belongs to the sigma-70 factor family. ECF subfamily.</text>
</comment>
<dbReference type="EMBL" id="MGAY01000054">
    <property type="protein sequence ID" value="OGK55757.1"/>
    <property type="molecule type" value="Genomic_DNA"/>
</dbReference>
<dbReference type="InterPro" id="IPR013325">
    <property type="entry name" value="RNA_pol_sigma_r2"/>
</dbReference>
<dbReference type="SUPFAM" id="SSF88946">
    <property type="entry name" value="Sigma2 domain of RNA polymerase sigma factors"/>
    <property type="match status" value="1"/>
</dbReference>
<dbReference type="NCBIfam" id="TIGR02937">
    <property type="entry name" value="sigma70-ECF"/>
    <property type="match status" value="1"/>
</dbReference>
<dbReference type="Gene3D" id="1.10.1740.10">
    <property type="match status" value="1"/>
</dbReference>
<dbReference type="PANTHER" id="PTHR43133:SF51">
    <property type="entry name" value="RNA POLYMERASE SIGMA FACTOR"/>
    <property type="match status" value="1"/>
</dbReference>
<dbReference type="SUPFAM" id="SSF88659">
    <property type="entry name" value="Sigma3 and sigma4 domains of RNA polymerase sigma factors"/>
    <property type="match status" value="1"/>
</dbReference>
<dbReference type="Gene3D" id="1.10.10.10">
    <property type="entry name" value="Winged helix-like DNA-binding domain superfamily/Winged helix DNA-binding domain"/>
    <property type="match status" value="1"/>
</dbReference>